<evidence type="ECO:0000313" key="4">
    <source>
        <dbReference type="Proteomes" id="UP001501697"/>
    </source>
</evidence>
<dbReference type="Proteomes" id="UP001501697">
    <property type="component" value="Unassembled WGS sequence"/>
</dbReference>
<feature type="region of interest" description="Disordered" evidence="1">
    <location>
        <begin position="242"/>
        <end position="297"/>
    </location>
</feature>
<evidence type="ECO:0008006" key="5">
    <source>
        <dbReference type="Google" id="ProtNLM"/>
    </source>
</evidence>
<sequence>MEVPRYLQVLWASKWLLLVGVVVAAAAAFLAGFKFVDGEVVPRADQQYTASTTILVSSQTQPLYQAVLPGQELVEGETPPEDVDLTSKAILYAYLISGTDMRDQVEAIVGELDDTEGLTALRRTTQPGGDEAFPGRYVLPILDVVGGSDDPERAEEISRTAATLFQEQALADQEAVEMPESERVTFEMLDQSDAVADEGSNPAIPIVVAFLGVFLLFVAAAFIVAGAKSSRARKRAAREAAAAAGAAGEPGDGPAAADVDRRSRRRREDTAAPTDPADHEFEPAPESADESERVPTP</sequence>
<keyword evidence="4" id="KW-1185">Reference proteome</keyword>
<keyword evidence="2" id="KW-0812">Transmembrane</keyword>
<evidence type="ECO:0000256" key="2">
    <source>
        <dbReference type="SAM" id="Phobius"/>
    </source>
</evidence>
<organism evidence="3 4">
    <name type="scientific">Microbacterium awajiense</name>
    <dbReference type="NCBI Taxonomy" id="415214"/>
    <lineage>
        <taxon>Bacteria</taxon>
        <taxon>Bacillati</taxon>
        <taxon>Actinomycetota</taxon>
        <taxon>Actinomycetes</taxon>
        <taxon>Micrococcales</taxon>
        <taxon>Microbacteriaceae</taxon>
        <taxon>Microbacterium</taxon>
    </lineage>
</organism>
<feature type="compositionally biased region" description="Basic and acidic residues" evidence="1">
    <location>
        <begin position="258"/>
        <end position="282"/>
    </location>
</feature>
<feature type="compositionally biased region" description="Low complexity" evidence="1">
    <location>
        <begin position="242"/>
        <end position="257"/>
    </location>
</feature>
<comment type="caution">
    <text evidence="3">The sequence shown here is derived from an EMBL/GenBank/DDBJ whole genome shotgun (WGS) entry which is preliminary data.</text>
</comment>
<dbReference type="RefSeq" id="WP_344737428.1">
    <property type="nucleotide sequence ID" value="NZ_BAAAYU010000005.1"/>
</dbReference>
<keyword evidence="2" id="KW-0472">Membrane</keyword>
<gene>
    <name evidence="3" type="ORF">GCM10022200_15600</name>
</gene>
<accession>A0ABP7AIL1</accession>
<proteinExistence type="predicted"/>
<evidence type="ECO:0000256" key="1">
    <source>
        <dbReference type="SAM" id="MobiDB-lite"/>
    </source>
</evidence>
<dbReference type="EMBL" id="BAAAYU010000005">
    <property type="protein sequence ID" value="GAA3633373.1"/>
    <property type="molecule type" value="Genomic_DNA"/>
</dbReference>
<feature type="transmembrane region" description="Helical" evidence="2">
    <location>
        <begin position="15"/>
        <end position="36"/>
    </location>
</feature>
<feature type="transmembrane region" description="Helical" evidence="2">
    <location>
        <begin position="203"/>
        <end position="225"/>
    </location>
</feature>
<name>A0ABP7AIL1_9MICO</name>
<evidence type="ECO:0000313" key="3">
    <source>
        <dbReference type="EMBL" id="GAA3633373.1"/>
    </source>
</evidence>
<protein>
    <recommendedName>
        <fullName evidence="5">Capsular polysaccharide biosynthesis protein</fullName>
    </recommendedName>
</protein>
<reference evidence="4" key="1">
    <citation type="journal article" date="2019" name="Int. J. Syst. Evol. Microbiol.">
        <title>The Global Catalogue of Microorganisms (GCM) 10K type strain sequencing project: providing services to taxonomists for standard genome sequencing and annotation.</title>
        <authorList>
            <consortium name="The Broad Institute Genomics Platform"/>
            <consortium name="The Broad Institute Genome Sequencing Center for Infectious Disease"/>
            <person name="Wu L."/>
            <person name="Ma J."/>
        </authorList>
    </citation>
    <scope>NUCLEOTIDE SEQUENCE [LARGE SCALE GENOMIC DNA]</scope>
    <source>
        <strain evidence="4">JCM 16544</strain>
    </source>
</reference>
<keyword evidence="2" id="KW-1133">Transmembrane helix</keyword>